<organism evidence="2 3">
    <name type="scientific">Pseudonocardia oroxyli</name>
    <dbReference type="NCBI Taxonomy" id="366584"/>
    <lineage>
        <taxon>Bacteria</taxon>
        <taxon>Bacillati</taxon>
        <taxon>Actinomycetota</taxon>
        <taxon>Actinomycetes</taxon>
        <taxon>Pseudonocardiales</taxon>
        <taxon>Pseudonocardiaceae</taxon>
        <taxon>Pseudonocardia</taxon>
    </lineage>
</organism>
<keyword evidence="1" id="KW-1133">Transmembrane helix</keyword>
<protein>
    <recommendedName>
        <fullName evidence="4">Helix-hairpin-helix motif-containing protein</fullName>
    </recommendedName>
</protein>
<gene>
    <name evidence="2" type="ORF">SAMN05216377_11620</name>
</gene>
<reference evidence="2 3" key="1">
    <citation type="submission" date="2016-10" db="EMBL/GenBank/DDBJ databases">
        <authorList>
            <person name="de Groot N.N."/>
        </authorList>
    </citation>
    <scope>NUCLEOTIDE SEQUENCE [LARGE SCALE GENOMIC DNA]</scope>
    <source>
        <strain evidence="2 3">CGMCC 4.3143</strain>
    </source>
</reference>
<accession>A0A1G7XLK9</accession>
<keyword evidence="1" id="KW-0812">Transmembrane</keyword>
<sequence length="206" mass="22703">MRWLREGGWYLVLDVVTLGIGSPIPFAHAAVRLKRPLAFVWPVLYAAAVVALLVAVEPSETRTDNTVGGLIIGLMVVAFCHLLWVRRQVWPATRAPVDPAMAEALAAREKRAQARRIVAEDPALARELKIGRPDLDPPFDDGGLVDLGGAPAGTIAQVCAIDPDLADQIVRTREARPFDTLEDVFTWADIPYAQWERIRDRAVVVR</sequence>
<evidence type="ECO:0008006" key="4">
    <source>
        <dbReference type="Google" id="ProtNLM"/>
    </source>
</evidence>
<dbReference type="EMBL" id="FNBE01000016">
    <property type="protein sequence ID" value="SDG85085.1"/>
    <property type="molecule type" value="Genomic_DNA"/>
</dbReference>
<evidence type="ECO:0000313" key="2">
    <source>
        <dbReference type="EMBL" id="SDG85085.1"/>
    </source>
</evidence>
<feature type="transmembrane region" description="Helical" evidence="1">
    <location>
        <begin position="38"/>
        <end position="55"/>
    </location>
</feature>
<name>A0A1G7XLK9_PSEOR</name>
<feature type="transmembrane region" description="Helical" evidence="1">
    <location>
        <begin position="67"/>
        <end position="85"/>
    </location>
</feature>
<keyword evidence="3" id="KW-1185">Reference proteome</keyword>
<dbReference type="STRING" id="366584.SAMN05216377_11620"/>
<dbReference type="RefSeq" id="WP_093088426.1">
    <property type="nucleotide sequence ID" value="NZ_FNBE01000016.1"/>
</dbReference>
<proteinExistence type="predicted"/>
<feature type="transmembrane region" description="Helical" evidence="1">
    <location>
        <begin position="12"/>
        <end position="31"/>
    </location>
</feature>
<dbReference type="AlphaFoldDB" id="A0A1G7XLK9"/>
<dbReference type="OrthoDB" id="4054020at2"/>
<dbReference type="SUPFAM" id="SSF81585">
    <property type="entry name" value="PsbU/PolX domain-like"/>
    <property type="match status" value="1"/>
</dbReference>
<evidence type="ECO:0000313" key="3">
    <source>
        <dbReference type="Proteomes" id="UP000198967"/>
    </source>
</evidence>
<keyword evidence="1" id="KW-0472">Membrane</keyword>
<dbReference type="Proteomes" id="UP000198967">
    <property type="component" value="Unassembled WGS sequence"/>
</dbReference>
<evidence type="ECO:0000256" key="1">
    <source>
        <dbReference type="SAM" id="Phobius"/>
    </source>
</evidence>